<dbReference type="EMBL" id="JXTC01000020">
    <property type="protein sequence ID" value="PON99159.1"/>
    <property type="molecule type" value="Genomic_DNA"/>
</dbReference>
<evidence type="ECO:0000313" key="1">
    <source>
        <dbReference type="EMBL" id="PON99159.1"/>
    </source>
</evidence>
<sequence>MVTNYVTLRHTIYDTTRNVNLKKATKNVILCQISTTRPISQDPNIHTRDGHQFPTAGGRSIAGCMATASGSYRANRSSSSANLLISSWGDDWLS</sequence>
<evidence type="ECO:0000313" key="2">
    <source>
        <dbReference type="Proteomes" id="UP000237000"/>
    </source>
</evidence>
<organism evidence="1 2">
    <name type="scientific">Trema orientale</name>
    <name type="common">Charcoal tree</name>
    <name type="synonym">Celtis orientalis</name>
    <dbReference type="NCBI Taxonomy" id="63057"/>
    <lineage>
        <taxon>Eukaryota</taxon>
        <taxon>Viridiplantae</taxon>
        <taxon>Streptophyta</taxon>
        <taxon>Embryophyta</taxon>
        <taxon>Tracheophyta</taxon>
        <taxon>Spermatophyta</taxon>
        <taxon>Magnoliopsida</taxon>
        <taxon>eudicotyledons</taxon>
        <taxon>Gunneridae</taxon>
        <taxon>Pentapetalae</taxon>
        <taxon>rosids</taxon>
        <taxon>fabids</taxon>
        <taxon>Rosales</taxon>
        <taxon>Cannabaceae</taxon>
        <taxon>Trema</taxon>
    </lineage>
</organism>
<accession>A0A2P5FN00</accession>
<protein>
    <submittedName>
        <fullName evidence="1">Uncharacterized protein</fullName>
    </submittedName>
</protein>
<keyword evidence="2" id="KW-1185">Reference proteome</keyword>
<dbReference type="InParanoid" id="A0A2P5FN00"/>
<proteinExistence type="predicted"/>
<comment type="caution">
    <text evidence="1">The sequence shown here is derived from an EMBL/GenBank/DDBJ whole genome shotgun (WGS) entry which is preliminary data.</text>
</comment>
<dbReference type="Proteomes" id="UP000237000">
    <property type="component" value="Unassembled WGS sequence"/>
</dbReference>
<dbReference type="AlphaFoldDB" id="A0A2P5FN00"/>
<gene>
    <name evidence="1" type="ORF">TorRG33x02_050190</name>
</gene>
<reference evidence="2" key="1">
    <citation type="submission" date="2016-06" db="EMBL/GenBank/DDBJ databases">
        <title>Parallel loss of symbiosis genes in relatives of nitrogen-fixing non-legume Parasponia.</title>
        <authorList>
            <person name="Van Velzen R."/>
            <person name="Holmer R."/>
            <person name="Bu F."/>
            <person name="Rutten L."/>
            <person name="Van Zeijl A."/>
            <person name="Liu W."/>
            <person name="Santuari L."/>
            <person name="Cao Q."/>
            <person name="Sharma T."/>
            <person name="Shen D."/>
            <person name="Roswanjaya Y."/>
            <person name="Wardhani T."/>
            <person name="Kalhor M.S."/>
            <person name="Jansen J."/>
            <person name="Van den Hoogen J."/>
            <person name="Gungor B."/>
            <person name="Hartog M."/>
            <person name="Hontelez J."/>
            <person name="Verver J."/>
            <person name="Yang W.-C."/>
            <person name="Schijlen E."/>
            <person name="Repin R."/>
            <person name="Schilthuizen M."/>
            <person name="Schranz E."/>
            <person name="Heidstra R."/>
            <person name="Miyata K."/>
            <person name="Fedorova E."/>
            <person name="Kohlen W."/>
            <person name="Bisseling T."/>
            <person name="Smit S."/>
            <person name="Geurts R."/>
        </authorList>
    </citation>
    <scope>NUCLEOTIDE SEQUENCE [LARGE SCALE GENOMIC DNA]</scope>
    <source>
        <strain evidence="2">cv. RG33-2</strain>
    </source>
</reference>
<name>A0A2P5FN00_TREOI</name>